<accession>A0A6J5NSF9</accession>
<name>A0A6J5NSF9_9CAUD</name>
<protein>
    <submittedName>
        <fullName evidence="1">Uncharacterized protein</fullName>
    </submittedName>
</protein>
<reference evidence="1" key="1">
    <citation type="submission" date="2020-04" db="EMBL/GenBank/DDBJ databases">
        <authorList>
            <person name="Chiriac C."/>
            <person name="Salcher M."/>
            <person name="Ghai R."/>
            <person name="Kavagutti S V."/>
        </authorList>
    </citation>
    <scope>NUCLEOTIDE SEQUENCE</scope>
</reference>
<gene>
    <name evidence="1" type="ORF">UFOVP779_5</name>
</gene>
<sequence length="153" mass="16713">MDKPLTVTYAAIDPGLGGGIALWNEGQITLHPMPEDQAELSDLIPFGCIVAIEKVPPFVGRLIPSSAAFKLGKSAGWVEGWCVGRQHRVLMVTPQQWQARLGIPKGDRTQSQWKSALKAEASRRHPTAQGLTLKTADALLILEWMLTQPNLPL</sequence>
<evidence type="ECO:0000313" key="1">
    <source>
        <dbReference type="EMBL" id="CAB4161957.1"/>
    </source>
</evidence>
<proteinExistence type="predicted"/>
<organism evidence="1">
    <name type="scientific">uncultured Caudovirales phage</name>
    <dbReference type="NCBI Taxonomy" id="2100421"/>
    <lineage>
        <taxon>Viruses</taxon>
        <taxon>Duplodnaviria</taxon>
        <taxon>Heunggongvirae</taxon>
        <taxon>Uroviricota</taxon>
        <taxon>Caudoviricetes</taxon>
        <taxon>Peduoviridae</taxon>
        <taxon>Maltschvirus</taxon>
        <taxon>Maltschvirus maltsch</taxon>
    </lineage>
</organism>
<dbReference type="EMBL" id="LR796720">
    <property type="protein sequence ID" value="CAB4161957.1"/>
    <property type="molecule type" value="Genomic_DNA"/>
</dbReference>